<organism evidence="2">
    <name type="scientific">mine drainage metagenome</name>
    <dbReference type="NCBI Taxonomy" id="410659"/>
    <lineage>
        <taxon>unclassified sequences</taxon>
        <taxon>metagenomes</taxon>
        <taxon>ecological metagenomes</taxon>
    </lineage>
</organism>
<accession>A0A1J5PLH5</accession>
<protein>
    <submittedName>
        <fullName evidence="2">Glucans biosynthesis glucosyltransferase H</fullName>
    </submittedName>
</protein>
<dbReference type="AlphaFoldDB" id="A0A1J5PLH5"/>
<comment type="caution">
    <text evidence="2">The sequence shown here is derived from an EMBL/GenBank/DDBJ whole genome shotgun (WGS) entry which is preliminary data.</text>
</comment>
<gene>
    <name evidence="2" type="primary">mdoH_2</name>
    <name evidence="2" type="ORF">GALL_463710</name>
</gene>
<keyword evidence="1" id="KW-0472">Membrane</keyword>
<name>A0A1J5PLH5_9ZZZZ</name>
<evidence type="ECO:0000256" key="1">
    <source>
        <dbReference type="SAM" id="Phobius"/>
    </source>
</evidence>
<keyword evidence="1" id="KW-1133">Transmembrane helix</keyword>
<keyword evidence="1" id="KW-0812">Transmembrane</keyword>
<feature type="transmembrane region" description="Helical" evidence="1">
    <location>
        <begin position="5"/>
        <end position="21"/>
    </location>
</feature>
<evidence type="ECO:0000313" key="2">
    <source>
        <dbReference type="EMBL" id="OIQ72010.1"/>
    </source>
</evidence>
<dbReference type="EMBL" id="MLJW01003460">
    <property type="protein sequence ID" value="OIQ72010.1"/>
    <property type="molecule type" value="Genomic_DNA"/>
</dbReference>
<keyword evidence="2" id="KW-0808">Transferase</keyword>
<dbReference type="GO" id="GO:0016740">
    <property type="term" value="F:transferase activity"/>
    <property type="evidence" value="ECO:0007669"/>
    <property type="project" value="UniProtKB-KW"/>
</dbReference>
<proteinExistence type="predicted"/>
<reference evidence="2" key="1">
    <citation type="submission" date="2016-10" db="EMBL/GenBank/DDBJ databases">
        <title>Sequence of Gallionella enrichment culture.</title>
        <authorList>
            <person name="Poehlein A."/>
            <person name="Muehling M."/>
            <person name="Daniel R."/>
        </authorList>
    </citation>
    <scope>NUCLEOTIDE SEQUENCE</scope>
</reference>
<sequence>MASRWIVWTGLIGLAAAYWLAPALVLWLLPVALPMILAPFLISWTSRKSTGVLMRVPSELHIPKVVEAHDHILARWQAVAEVEAREAQSVRAAPAKLAA</sequence>